<dbReference type="Proteomes" id="UP000327085">
    <property type="component" value="Chromosome 7"/>
</dbReference>
<protein>
    <submittedName>
        <fullName evidence="3">PREDICTED: POPTR_0016s05270g</fullName>
    </submittedName>
</protein>
<evidence type="ECO:0000256" key="2">
    <source>
        <dbReference type="SAM" id="SignalP"/>
    </source>
</evidence>
<reference evidence="4" key="1">
    <citation type="journal article" date="2020" name="Plant J.">
        <title>Transposons played a major role in the diversification between the closely related almond and peach genomes: results from the almond genome sequence.</title>
        <authorList>
            <person name="Alioto T."/>
            <person name="Alexiou K.G."/>
            <person name="Bardil A."/>
            <person name="Barteri F."/>
            <person name="Castanera R."/>
            <person name="Cruz F."/>
            <person name="Dhingra A."/>
            <person name="Duval H."/>
            <person name="Fernandez I Marti A."/>
            <person name="Frias L."/>
            <person name="Galan B."/>
            <person name="Garcia J.L."/>
            <person name="Howad W."/>
            <person name="Gomez-Garrido J."/>
            <person name="Gut M."/>
            <person name="Julca I."/>
            <person name="Morata J."/>
            <person name="Puigdomenech P."/>
            <person name="Ribeca P."/>
            <person name="Rubio Cabetas M.J."/>
            <person name="Vlasova A."/>
            <person name="Wirthensohn M."/>
            <person name="Garcia-Mas J."/>
            <person name="Gabaldon T."/>
            <person name="Casacuberta J.M."/>
            <person name="Arus P."/>
        </authorList>
    </citation>
    <scope>NUCLEOTIDE SEQUENCE [LARGE SCALE GENOMIC DNA]</scope>
    <source>
        <strain evidence="4">cv. Texas</strain>
    </source>
</reference>
<proteinExistence type="predicted"/>
<dbReference type="PANTHER" id="PTHR33659">
    <property type="entry name" value="PROTEIN, PUTATIVE-RELATED-RELATED"/>
    <property type="match status" value="1"/>
</dbReference>
<evidence type="ECO:0000313" key="3">
    <source>
        <dbReference type="EMBL" id="VVA28174.1"/>
    </source>
</evidence>
<name>A0A5E4FJ25_PRUDU</name>
<keyword evidence="1" id="KW-0812">Transmembrane</keyword>
<sequence length="136" mass="13990">MAQISMSRAAFFVQMLVLVVLAATVSAQESAPAPAPAQMDAGAGYSLPVNGAAVGASLMKKSFTEFKSPMAQVSISGAFFFFVQMLVLAAMVSAQESAPAPSPMDAGAAYSLPVNSVVVGASLLVSFCALFKRYLN</sequence>
<dbReference type="EMBL" id="CABIKO010000135">
    <property type="protein sequence ID" value="VVA28174.1"/>
    <property type="molecule type" value="Genomic_DNA"/>
</dbReference>
<feature type="transmembrane region" description="Helical" evidence="1">
    <location>
        <begin position="112"/>
        <end position="131"/>
    </location>
</feature>
<dbReference type="PANTHER" id="PTHR33659:SF11">
    <property type="entry name" value="TRANSMEMBRANE PROTEIN"/>
    <property type="match status" value="1"/>
</dbReference>
<keyword evidence="1" id="KW-1133">Transmembrane helix</keyword>
<dbReference type="Gramene" id="VVA28174">
    <property type="protein sequence ID" value="VVA28174"/>
    <property type="gene ID" value="Prudul26B027030"/>
</dbReference>
<feature type="signal peptide" evidence="2">
    <location>
        <begin position="1"/>
        <end position="27"/>
    </location>
</feature>
<evidence type="ECO:0000256" key="1">
    <source>
        <dbReference type="SAM" id="Phobius"/>
    </source>
</evidence>
<evidence type="ECO:0000313" key="4">
    <source>
        <dbReference type="Proteomes" id="UP000327085"/>
    </source>
</evidence>
<organism evidence="3 4">
    <name type="scientific">Prunus dulcis</name>
    <name type="common">Almond</name>
    <name type="synonym">Amygdalus dulcis</name>
    <dbReference type="NCBI Taxonomy" id="3755"/>
    <lineage>
        <taxon>Eukaryota</taxon>
        <taxon>Viridiplantae</taxon>
        <taxon>Streptophyta</taxon>
        <taxon>Embryophyta</taxon>
        <taxon>Tracheophyta</taxon>
        <taxon>Spermatophyta</taxon>
        <taxon>Magnoliopsida</taxon>
        <taxon>eudicotyledons</taxon>
        <taxon>Gunneridae</taxon>
        <taxon>Pentapetalae</taxon>
        <taxon>rosids</taxon>
        <taxon>fabids</taxon>
        <taxon>Rosales</taxon>
        <taxon>Rosaceae</taxon>
        <taxon>Amygdaloideae</taxon>
        <taxon>Amygdaleae</taxon>
        <taxon>Prunus</taxon>
    </lineage>
</organism>
<dbReference type="InParanoid" id="A0A5E4FJ25"/>
<feature type="transmembrane region" description="Helical" evidence="1">
    <location>
        <begin position="71"/>
        <end position="92"/>
    </location>
</feature>
<feature type="chain" id="PRO_5023014270" evidence="2">
    <location>
        <begin position="28"/>
        <end position="136"/>
    </location>
</feature>
<dbReference type="AlphaFoldDB" id="A0A5E4FJ25"/>
<feature type="transmembrane region" description="Helical" evidence="1">
    <location>
        <begin position="43"/>
        <end position="59"/>
    </location>
</feature>
<keyword evidence="1" id="KW-0472">Membrane</keyword>
<accession>A0A5E4FJ25</accession>
<gene>
    <name evidence="3" type="ORF">ALMOND_2B027030</name>
</gene>
<keyword evidence="2" id="KW-0732">Signal</keyword>